<dbReference type="AlphaFoldDB" id="A0A1H9U696"/>
<keyword evidence="1" id="KW-0732">Signal</keyword>
<name>A0A1H9U696_9RHOB</name>
<feature type="chain" id="PRO_5011565778" description="DUF3576 domain-containing protein" evidence="1">
    <location>
        <begin position="23"/>
        <end position="164"/>
    </location>
</feature>
<keyword evidence="3" id="KW-1185">Reference proteome</keyword>
<feature type="signal peptide" evidence="1">
    <location>
        <begin position="1"/>
        <end position="22"/>
    </location>
</feature>
<accession>A0A1H9U696</accession>
<dbReference type="Proteomes" id="UP000198885">
    <property type="component" value="Unassembled WGS sequence"/>
</dbReference>
<sequence length="164" mass="17537">MRMNRSGLGKGLIAVALTATLAATGCGDRSAPGEQSQFERSRIGQTLDPERETIADLFGGGDDPNRTVEVNRYIWNAAQDVLDFLPVEAADPFSGVLVYGYGTPPGGAQTYRATVYVRDPALDARSLNVALATRSGPASPDTVRAIEDAILTRARQLRIQDSNL</sequence>
<gene>
    <name evidence="2" type="ORF">SAMN04490244_10553</name>
</gene>
<evidence type="ECO:0000313" key="3">
    <source>
        <dbReference type="Proteomes" id="UP000198885"/>
    </source>
</evidence>
<dbReference type="Pfam" id="PF12100">
    <property type="entry name" value="DUF3576"/>
    <property type="match status" value="1"/>
</dbReference>
<reference evidence="2 3" key="1">
    <citation type="submission" date="2016-10" db="EMBL/GenBank/DDBJ databases">
        <authorList>
            <person name="de Groot N.N."/>
        </authorList>
    </citation>
    <scope>NUCLEOTIDE SEQUENCE [LARGE SCALE GENOMIC DNA]</scope>
    <source>
        <strain evidence="2 3">DSM 23042</strain>
    </source>
</reference>
<evidence type="ECO:0000256" key="1">
    <source>
        <dbReference type="SAM" id="SignalP"/>
    </source>
</evidence>
<evidence type="ECO:0008006" key="4">
    <source>
        <dbReference type="Google" id="ProtNLM"/>
    </source>
</evidence>
<evidence type="ECO:0000313" key="2">
    <source>
        <dbReference type="EMBL" id="SES04738.1"/>
    </source>
</evidence>
<dbReference type="EMBL" id="FOGU01000005">
    <property type="protein sequence ID" value="SES04738.1"/>
    <property type="molecule type" value="Genomic_DNA"/>
</dbReference>
<dbReference type="PROSITE" id="PS51257">
    <property type="entry name" value="PROKAR_LIPOPROTEIN"/>
    <property type="match status" value="1"/>
</dbReference>
<dbReference type="InterPro" id="IPR021959">
    <property type="entry name" value="DUF3576"/>
</dbReference>
<organism evidence="2 3">
    <name type="scientific">Tranquillimonas rosea</name>
    <dbReference type="NCBI Taxonomy" id="641238"/>
    <lineage>
        <taxon>Bacteria</taxon>
        <taxon>Pseudomonadati</taxon>
        <taxon>Pseudomonadota</taxon>
        <taxon>Alphaproteobacteria</taxon>
        <taxon>Rhodobacterales</taxon>
        <taxon>Roseobacteraceae</taxon>
        <taxon>Tranquillimonas</taxon>
    </lineage>
</organism>
<proteinExistence type="predicted"/>
<dbReference type="STRING" id="641238.SAMN04490244_10553"/>
<protein>
    <recommendedName>
        <fullName evidence="4">DUF3576 domain-containing protein</fullName>
    </recommendedName>
</protein>